<keyword evidence="3" id="KW-1185">Reference proteome</keyword>
<evidence type="ECO:0000313" key="3">
    <source>
        <dbReference type="Proteomes" id="UP000010121"/>
    </source>
</evidence>
<reference evidence="2 3" key="1">
    <citation type="submission" date="2009-08" db="EMBL/GenBank/DDBJ databases">
        <title>The draft genome of Rhodobacter sp. SW2.</title>
        <authorList>
            <consortium name="US DOE Joint Genome Institute (JGI-PGF)"/>
            <person name="Lucas S."/>
            <person name="Copeland A."/>
            <person name="Lapidus A."/>
            <person name="Glavina del Rio T."/>
            <person name="Tice H."/>
            <person name="Bruce D."/>
            <person name="Goodwin L."/>
            <person name="Pitluck S."/>
            <person name="Larimer F."/>
            <person name="Land M.L."/>
            <person name="Hauser L."/>
            <person name="Emerson D."/>
        </authorList>
    </citation>
    <scope>NUCLEOTIDE SEQUENCE [LARGE SCALE GENOMIC DNA]</scope>
    <source>
        <strain evidence="2 3">SW2</strain>
    </source>
</reference>
<name>C8S1D5_9RHOB</name>
<dbReference type="RefSeq" id="WP_008030298.1">
    <property type="nucleotide sequence ID" value="NZ_ACYY01000011.1"/>
</dbReference>
<organism evidence="2 3">
    <name type="scientific">Rhodobacter ferrooxidans</name>
    <dbReference type="NCBI Taxonomy" id="371731"/>
    <lineage>
        <taxon>Bacteria</taxon>
        <taxon>Pseudomonadati</taxon>
        <taxon>Pseudomonadota</taxon>
        <taxon>Alphaproteobacteria</taxon>
        <taxon>Rhodobacterales</taxon>
        <taxon>Rhodobacter group</taxon>
        <taxon>Rhodobacter</taxon>
    </lineage>
</organism>
<dbReference type="AlphaFoldDB" id="C8S1D5"/>
<dbReference type="Proteomes" id="UP000010121">
    <property type="component" value="Unassembled WGS sequence"/>
</dbReference>
<evidence type="ECO:0000313" key="2">
    <source>
        <dbReference type="EMBL" id="EEW25108.1"/>
    </source>
</evidence>
<dbReference type="STRING" id="371731.Rsw2DRAFT_1863"/>
<evidence type="ECO:0000256" key="1">
    <source>
        <dbReference type="SAM" id="Phobius"/>
    </source>
</evidence>
<accession>C8S1D5</accession>
<protein>
    <submittedName>
        <fullName evidence="2">Uncharacterized protein</fullName>
    </submittedName>
</protein>
<comment type="caution">
    <text evidence="2">The sequence shown here is derived from an EMBL/GenBank/DDBJ whole genome shotgun (WGS) entry which is preliminary data.</text>
</comment>
<feature type="transmembrane region" description="Helical" evidence="1">
    <location>
        <begin position="21"/>
        <end position="43"/>
    </location>
</feature>
<keyword evidence="1" id="KW-0472">Membrane</keyword>
<dbReference type="EMBL" id="ACYY01000011">
    <property type="protein sequence ID" value="EEW25108.1"/>
    <property type="molecule type" value="Genomic_DNA"/>
</dbReference>
<sequence>MQTMVNGYRGLSLLVGLNWDWLFSAGTIVVGLLAGAFLGSVLVTY</sequence>
<keyword evidence="1" id="KW-0812">Transmembrane</keyword>
<keyword evidence="1" id="KW-1133">Transmembrane helix</keyword>
<gene>
    <name evidence="2" type="ORF">Rsw2DRAFT_1863</name>
</gene>
<proteinExistence type="predicted"/>